<dbReference type="Proteomes" id="UP000001052">
    <property type="component" value="Chromosome"/>
</dbReference>
<name>C8X1P6_DESRD</name>
<gene>
    <name evidence="3" type="ordered locus">Dret_1180</name>
</gene>
<dbReference type="CDD" id="cd04179">
    <property type="entry name" value="DPM_DPG-synthase_like"/>
    <property type="match status" value="1"/>
</dbReference>
<dbReference type="HOGENOM" id="CLU_033536_7_4_7"/>
<keyword evidence="1" id="KW-1133">Transmembrane helix</keyword>
<dbReference type="InterPro" id="IPR001173">
    <property type="entry name" value="Glyco_trans_2-like"/>
</dbReference>
<dbReference type="OrthoDB" id="9810303at2"/>
<organism evidence="3 4">
    <name type="scientific">Desulfohalobium retbaense (strain ATCC 49708 / DSM 5692 / JCM 16813 / HR100)</name>
    <dbReference type="NCBI Taxonomy" id="485915"/>
    <lineage>
        <taxon>Bacteria</taxon>
        <taxon>Pseudomonadati</taxon>
        <taxon>Thermodesulfobacteriota</taxon>
        <taxon>Desulfovibrionia</taxon>
        <taxon>Desulfovibrionales</taxon>
        <taxon>Desulfohalobiaceae</taxon>
        <taxon>Desulfohalobium</taxon>
    </lineage>
</organism>
<dbReference type="AlphaFoldDB" id="C8X1P6"/>
<dbReference type="STRING" id="485915.Dret_1180"/>
<protein>
    <submittedName>
        <fullName evidence="3">Glycosyl transferase family 2</fullName>
    </submittedName>
</protein>
<dbReference type="eggNOG" id="COG1215">
    <property type="taxonomic scope" value="Bacteria"/>
</dbReference>
<dbReference type="CAZy" id="GT2">
    <property type="family name" value="Glycosyltransferase Family 2"/>
</dbReference>
<keyword evidence="3" id="KW-0808">Transferase</keyword>
<reference evidence="3 4" key="2">
    <citation type="journal article" date="2010" name="Stand. Genomic Sci.">
        <title>Complete genome sequence of Desulfohalobium retbaense type strain (HR(100)).</title>
        <authorList>
            <person name="Spring S."/>
            <person name="Nolan M."/>
            <person name="Lapidus A."/>
            <person name="Glavina Del Rio T."/>
            <person name="Copeland A."/>
            <person name="Tice H."/>
            <person name="Cheng J.F."/>
            <person name="Lucas S."/>
            <person name="Land M."/>
            <person name="Chen F."/>
            <person name="Bruce D."/>
            <person name="Goodwin L."/>
            <person name="Pitluck S."/>
            <person name="Ivanova N."/>
            <person name="Mavromatis K."/>
            <person name="Mikhailova N."/>
            <person name="Pati A."/>
            <person name="Chen A."/>
            <person name="Palaniappan K."/>
            <person name="Hauser L."/>
            <person name="Chang Y.J."/>
            <person name="Jeffries C.D."/>
            <person name="Munk C."/>
            <person name="Kiss H."/>
            <person name="Chain P."/>
            <person name="Han C."/>
            <person name="Brettin T."/>
            <person name="Detter J.C."/>
            <person name="Schuler E."/>
            <person name="Goker M."/>
            <person name="Rohde M."/>
            <person name="Bristow J."/>
            <person name="Eisen J.A."/>
            <person name="Markowitz V."/>
            <person name="Hugenholtz P."/>
            <person name="Kyrpides N.C."/>
            <person name="Klenk H.P."/>
        </authorList>
    </citation>
    <scope>NUCLEOTIDE SEQUENCE [LARGE SCALE GENOMIC DNA]</scope>
    <source>
        <strain evidence="3 4">DSM 5692</strain>
    </source>
</reference>
<keyword evidence="1" id="KW-0812">Transmembrane</keyword>
<feature type="transmembrane region" description="Helical" evidence="1">
    <location>
        <begin position="268"/>
        <end position="289"/>
    </location>
</feature>
<keyword evidence="1" id="KW-0472">Membrane</keyword>
<accession>C8X1P6</accession>
<dbReference type="PANTHER" id="PTHR48090:SF6">
    <property type="entry name" value="SLR5056 PROTEIN"/>
    <property type="match status" value="1"/>
</dbReference>
<feature type="transmembrane region" description="Helical" evidence="1">
    <location>
        <begin position="234"/>
        <end position="256"/>
    </location>
</feature>
<dbReference type="GO" id="GO:0016740">
    <property type="term" value="F:transferase activity"/>
    <property type="evidence" value="ECO:0007669"/>
    <property type="project" value="UniProtKB-KW"/>
</dbReference>
<reference evidence="4" key="1">
    <citation type="submission" date="2009-09" db="EMBL/GenBank/DDBJ databases">
        <title>The complete chromosome of Desulfohalobium retbaense DSM 5692.</title>
        <authorList>
            <consortium name="US DOE Joint Genome Institute (JGI-PGF)"/>
            <person name="Lucas S."/>
            <person name="Copeland A."/>
            <person name="Lapidus A."/>
            <person name="Glavina del Rio T."/>
            <person name="Dalin E."/>
            <person name="Tice H."/>
            <person name="Bruce D."/>
            <person name="Goodwin L."/>
            <person name="Pitluck S."/>
            <person name="Kyrpides N."/>
            <person name="Mavromatis K."/>
            <person name="Ivanova N."/>
            <person name="Mikhailova N."/>
            <person name="Munk A.C."/>
            <person name="Brettin T."/>
            <person name="Detter J.C."/>
            <person name="Han C."/>
            <person name="Tapia R."/>
            <person name="Larimer F."/>
            <person name="Land M."/>
            <person name="Hauser L."/>
            <person name="Markowitz V."/>
            <person name="Cheng J.-F."/>
            <person name="Hugenholtz P."/>
            <person name="Woyke T."/>
            <person name="Wu D."/>
            <person name="Spring S."/>
            <person name="Klenk H.-P."/>
            <person name="Eisen J.A."/>
        </authorList>
    </citation>
    <scope>NUCLEOTIDE SEQUENCE [LARGE SCALE GENOMIC DNA]</scope>
    <source>
        <strain evidence="4">DSM 5692</strain>
    </source>
</reference>
<evidence type="ECO:0000313" key="3">
    <source>
        <dbReference type="EMBL" id="ACV68468.1"/>
    </source>
</evidence>
<dbReference type="InterPro" id="IPR029044">
    <property type="entry name" value="Nucleotide-diphossugar_trans"/>
</dbReference>
<dbReference type="RefSeq" id="WP_015751615.1">
    <property type="nucleotide sequence ID" value="NC_013223.1"/>
</dbReference>
<sequence length="333" mass="37222">MKLIIQIPCYNEEDTLPLTLSELPRHVPGFEEVEWLVINDGSIDKTVKVANENGVDHVISYTSNRGLAHAFRIGLQACLDRGADVIVHTDADNQYAASSIPDLVLPVLRDEADLVVGDRQVWKHQEFGWSKKFLQDLGSKVVSHLSRISVPDVTSGFRAFSREAALTLNVLSRYTYTHETIIQAGMQNLKVVSVPVKVNPATRPSRLFRSQTAYVLRSAATILRVYTMYRALRVLLTIATPIFLAGFGLGIRFLYFYMTGNGSGHIQSLILCAVLLNLSFFLALIGILADLIGCNRRILEDLLLRVRLNGSIITIDKTSSRISDKKKTIKYYK</sequence>
<dbReference type="KEGG" id="drt:Dret_1180"/>
<keyword evidence="4" id="KW-1185">Reference proteome</keyword>
<evidence type="ECO:0000259" key="2">
    <source>
        <dbReference type="Pfam" id="PF00535"/>
    </source>
</evidence>
<evidence type="ECO:0000313" key="4">
    <source>
        <dbReference type="Proteomes" id="UP000001052"/>
    </source>
</evidence>
<feature type="domain" description="Glycosyltransferase 2-like" evidence="2">
    <location>
        <begin position="7"/>
        <end position="165"/>
    </location>
</feature>
<proteinExistence type="predicted"/>
<dbReference type="EMBL" id="CP001734">
    <property type="protein sequence ID" value="ACV68468.1"/>
    <property type="molecule type" value="Genomic_DNA"/>
</dbReference>
<dbReference type="Pfam" id="PF00535">
    <property type="entry name" value="Glycos_transf_2"/>
    <property type="match status" value="1"/>
</dbReference>
<dbReference type="SUPFAM" id="SSF53448">
    <property type="entry name" value="Nucleotide-diphospho-sugar transferases"/>
    <property type="match status" value="1"/>
</dbReference>
<evidence type="ECO:0000256" key="1">
    <source>
        <dbReference type="SAM" id="Phobius"/>
    </source>
</evidence>
<dbReference type="InterPro" id="IPR050256">
    <property type="entry name" value="Glycosyltransferase_2"/>
</dbReference>
<dbReference type="Gene3D" id="3.90.550.10">
    <property type="entry name" value="Spore Coat Polysaccharide Biosynthesis Protein SpsA, Chain A"/>
    <property type="match status" value="1"/>
</dbReference>
<dbReference type="PANTHER" id="PTHR48090">
    <property type="entry name" value="UNDECAPRENYL-PHOSPHATE 4-DEOXY-4-FORMAMIDO-L-ARABINOSE TRANSFERASE-RELATED"/>
    <property type="match status" value="1"/>
</dbReference>